<comment type="subcellular location">
    <subcellularLocation>
        <location evidence="3">Cytoplasm</location>
    </subcellularLocation>
</comment>
<dbReference type="GO" id="GO:0005737">
    <property type="term" value="C:cytoplasm"/>
    <property type="evidence" value="ECO:0007669"/>
    <property type="project" value="UniProtKB-SubCell"/>
</dbReference>
<dbReference type="InterPro" id="IPR020818">
    <property type="entry name" value="Chaperonin_GroES"/>
</dbReference>
<protein>
    <recommendedName>
        <fullName evidence="3">Co-chaperonin GroES</fullName>
    </recommendedName>
    <alternativeName>
        <fullName evidence="3">10 kDa chaperonin</fullName>
    </alternativeName>
    <alternativeName>
        <fullName evidence="3">Chaperonin-10</fullName>
        <shortName evidence="3">Cpn10</shortName>
    </alternativeName>
</protein>
<reference evidence="5 6" key="1">
    <citation type="journal article" date="2018" name="BMC Genomics">
        <title>Whole genome sequencing and function prediction of 133 gut anaerobes isolated from chicken caecum in pure cultures.</title>
        <authorList>
            <person name="Medvecky M."/>
            <person name="Cejkova D."/>
            <person name="Polansky O."/>
            <person name="Karasova D."/>
            <person name="Kubasova T."/>
            <person name="Cizek A."/>
            <person name="Rychlik I."/>
        </authorList>
    </citation>
    <scope>NUCLEOTIDE SEQUENCE [LARGE SCALE GENOMIC DNA]</scope>
    <source>
        <strain evidence="5 6">An13</strain>
    </source>
</reference>
<dbReference type="FunFam" id="2.30.33.40:FF:000001">
    <property type="entry name" value="10 kDa chaperonin"/>
    <property type="match status" value="1"/>
</dbReference>
<gene>
    <name evidence="3" type="primary">groES</name>
    <name evidence="3" type="synonym">groS</name>
    <name evidence="5" type="ORF">B5E75_04320</name>
</gene>
<dbReference type="EMBL" id="NFLJ01000009">
    <property type="protein sequence ID" value="OUQ35256.1"/>
    <property type="molecule type" value="Genomic_DNA"/>
</dbReference>
<dbReference type="Gene3D" id="2.30.33.40">
    <property type="entry name" value="GroES chaperonin"/>
    <property type="match status" value="1"/>
</dbReference>
<dbReference type="Proteomes" id="UP000195305">
    <property type="component" value="Unassembled WGS sequence"/>
</dbReference>
<dbReference type="GO" id="GO:0005524">
    <property type="term" value="F:ATP binding"/>
    <property type="evidence" value="ECO:0007669"/>
    <property type="project" value="InterPro"/>
</dbReference>
<proteinExistence type="inferred from homology"/>
<dbReference type="Pfam" id="PF00166">
    <property type="entry name" value="Cpn10"/>
    <property type="match status" value="1"/>
</dbReference>
<keyword evidence="3" id="KW-0963">Cytoplasm</keyword>
<name>A0A1Y4SZ88_9FIRM</name>
<evidence type="ECO:0000256" key="1">
    <source>
        <dbReference type="ARBA" id="ARBA00006975"/>
    </source>
</evidence>
<evidence type="ECO:0000256" key="3">
    <source>
        <dbReference type="HAMAP-Rule" id="MF_00580"/>
    </source>
</evidence>
<keyword evidence="2 3" id="KW-0143">Chaperone</keyword>
<keyword evidence="6" id="KW-1185">Reference proteome</keyword>
<evidence type="ECO:0000256" key="4">
    <source>
        <dbReference type="RuleBase" id="RU000535"/>
    </source>
</evidence>
<dbReference type="GO" id="GO:0044183">
    <property type="term" value="F:protein folding chaperone"/>
    <property type="evidence" value="ECO:0007669"/>
    <property type="project" value="InterPro"/>
</dbReference>
<dbReference type="GO" id="GO:0051082">
    <property type="term" value="F:unfolded protein binding"/>
    <property type="evidence" value="ECO:0007669"/>
    <property type="project" value="TreeGrafter"/>
</dbReference>
<comment type="caution">
    <text evidence="5">The sequence shown here is derived from an EMBL/GenBank/DDBJ whole genome shotgun (WGS) entry which is preliminary data.</text>
</comment>
<comment type="subunit">
    <text evidence="3">Heptamer of 7 subunits arranged in a ring. Interacts with the chaperonin GroEL.</text>
</comment>
<comment type="function">
    <text evidence="3 4">Together with the chaperonin GroEL, plays an essential role in assisting protein folding. The GroEL-GroES system forms a nano-cage that allows encapsulation of the non-native substrate proteins and provides a physical environment optimized to promote and accelerate protein folding. GroES binds to the apical surface of the GroEL ring, thereby capping the opening of the GroEL channel.</text>
</comment>
<evidence type="ECO:0000256" key="2">
    <source>
        <dbReference type="ARBA" id="ARBA00023186"/>
    </source>
</evidence>
<dbReference type="SUPFAM" id="SSF50129">
    <property type="entry name" value="GroES-like"/>
    <property type="match status" value="1"/>
</dbReference>
<sequence length="86" mass="9644">MLKPLHDYVILKKEKAETQTASGIILTSPKEQASNQATVVAVGPKCDDHLKEGMTVIFKEYSGTKFKDNDDEYMILEEEDILAIVE</sequence>
<dbReference type="InterPro" id="IPR037124">
    <property type="entry name" value="Chaperonin_GroES_sf"/>
</dbReference>
<dbReference type="GO" id="GO:0046872">
    <property type="term" value="F:metal ion binding"/>
    <property type="evidence" value="ECO:0007669"/>
    <property type="project" value="TreeGrafter"/>
</dbReference>
<evidence type="ECO:0000313" key="6">
    <source>
        <dbReference type="Proteomes" id="UP000195305"/>
    </source>
</evidence>
<dbReference type="InterPro" id="IPR011032">
    <property type="entry name" value="GroES-like_sf"/>
</dbReference>
<dbReference type="RefSeq" id="WP_087357557.1">
    <property type="nucleotide sequence ID" value="NZ_AP031415.1"/>
</dbReference>
<dbReference type="GO" id="GO:0051087">
    <property type="term" value="F:protein-folding chaperone binding"/>
    <property type="evidence" value="ECO:0007669"/>
    <property type="project" value="TreeGrafter"/>
</dbReference>
<accession>A0A1Y4SZ88</accession>
<dbReference type="SMART" id="SM00883">
    <property type="entry name" value="Cpn10"/>
    <property type="match status" value="1"/>
</dbReference>
<dbReference type="CDD" id="cd00320">
    <property type="entry name" value="cpn10"/>
    <property type="match status" value="1"/>
</dbReference>
<dbReference type="AlphaFoldDB" id="A0A1Y4SZ88"/>
<organism evidence="5 6">
    <name type="scientific">Massilimicrobiota timonensis</name>
    <dbReference type="NCBI Taxonomy" id="1776392"/>
    <lineage>
        <taxon>Bacteria</taxon>
        <taxon>Bacillati</taxon>
        <taxon>Bacillota</taxon>
        <taxon>Erysipelotrichia</taxon>
        <taxon>Erysipelotrichales</taxon>
        <taxon>Erysipelotrichaceae</taxon>
        <taxon>Massilimicrobiota</taxon>
    </lineage>
</organism>
<dbReference type="OrthoDB" id="9806791at2"/>
<evidence type="ECO:0000313" key="5">
    <source>
        <dbReference type="EMBL" id="OUQ35256.1"/>
    </source>
</evidence>
<comment type="similarity">
    <text evidence="1 3 4">Belongs to the GroES chaperonin family.</text>
</comment>
<dbReference type="PANTHER" id="PTHR10772:SF63">
    <property type="entry name" value="20 KDA CHAPERONIN, CHLOROPLASTIC"/>
    <property type="match status" value="1"/>
</dbReference>
<dbReference type="HAMAP" id="MF_00580">
    <property type="entry name" value="CH10"/>
    <property type="match status" value="1"/>
</dbReference>
<dbReference type="PANTHER" id="PTHR10772">
    <property type="entry name" value="10 KDA HEAT SHOCK PROTEIN"/>
    <property type="match status" value="1"/>
</dbReference>
<dbReference type="PRINTS" id="PR00297">
    <property type="entry name" value="CHAPERONIN10"/>
</dbReference>